<evidence type="ECO:0000313" key="1">
    <source>
        <dbReference type="EMBL" id="JAS23019.1"/>
    </source>
</evidence>
<proteinExistence type="predicted"/>
<accession>A0A1B6DBF1</accession>
<dbReference type="EMBL" id="GEDC01014279">
    <property type="protein sequence ID" value="JAS23019.1"/>
    <property type="molecule type" value="Transcribed_RNA"/>
</dbReference>
<organism evidence="1">
    <name type="scientific">Clastoptera arizonana</name>
    <name type="common">Arizona spittle bug</name>
    <dbReference type="NCBI Taxonomy" id="38151"/>
    <lineage>
        <taxon>Eukaryota</taxon>
        <taxon>Metazoa</taxon>
        <taxon>Ecdysozoa</taxon>
        <taxon>Arthropoda</taxon>
        <taxon>Hexapoda</taxon>
        <taxon>Insecta</taxon>
        <taxon>Pterygota</taxon>
        <taxon>Neoptera</taxon>
        <taxon>Paraneoptera</taxon>
        <taxon>Hemiptera</taxon>
        <taxon>Auchenorrhyncha</taxon>
        <taxon>Cercopoidea</taxon>
        <taxon>Clastopteridae</taxon>
        <taxon>Clastoptera</taxon>
    </lineage>
</organism>
<gene>
    <name evidence="1" type="ORF">g.4464</name>
</gene>
<name>A0A1B6DBF1_9HEMI</name>
<sequence>MFSTFFKGSFSVYLLSIYVPIYVKCFRSYNNPPVFQTAYGNASDVEKVVAFGVYYNYEDVKKAFDTEDAKDQHVLTLFQEYEKNCPNHGVVTNPRKKHPFIVVEGVHRTTRSIVGHKIASRIQGIVLSNPPKYMTSLSERLPSGNLFRKAFFTLGIYGSSCEARDKVEDSPILVNGHWMFQSTFAMAKIFGCLPPLTSPVYDWPKDLFKPDVVVFINPPIPPHLKQRTNYFTPVLVEMYRKWKDPPVIEVNSSSHYDEIATLSVELINRKLGTNYIPMAMTEY</sequence>
<reference evidence="1" key="1">
    <citation type="submission" date="2015-12" db="EMBL/GenBank/DDBJ databases">
        <title>De novo transcriptome assembly of four potential Pierce s Disease insect vectors from Arizona vineyards.</title>
        <authorList>
            <person name="Tassone E.E."/>
        </authorList>
    </citation>
    <scope>NUCLEOTIDE SEQUENCE</scope>
</reference>
<dbReference type="AlphaFoldDB" id="A0A1B6DBF1"/>
<protein>
    <submittedName>
        <fullName evidence="1">Uncharacterized protein</fullName>
    </submittedName>
</protein>